<feature type="transmembrane region" description="Helical" evidence="1">
    <location>
        <begin position="24"/>
        <end position="45"/>
    </location>
</feature>
<keyword evidence="1" id="KW-1133">Transmembrane helix</keyword>
<dbReference type="STRING" id="1618356.UU93_C0004G0009"/>
<sequence length="164" mass="18158">MWVMNVNHGAGRVWKTIDFLKENWGVPVGVAVGLILPVSLAMGLLEVDRVDKENEAREIDVAVGLACGTSDGPFEVEGKSRVTSWQKIGGRTMIKEESEFYLVEGSKRNIWGEPQIGSNGTTLMYVGKEYEWENEWKTVSLVVNGNDGKVLTVGWRAACKEVEP</sequence>
<proteinExistence type="predicted"/>
<name>A0A0G0Y880_9BACT</name>
<dbReference type="AlphaFoldDB" id="A0A0G0Y880"/>
<reference evidence="2 3" key="1">
    <citation type="journal article" date="2015" name="Nature">
        <title>rRNA introns, odd ribosomes, and small enigmatic genomes across a large radiation of phyla.</title>
        <authorList>
            <person name="Brown C.T."/>
            <person name="Hug L.A."/>
            <person name="Thomas B.C."/>
            <person name="Sharon I."/>
            <person name="Castelle C.J."/>
            <person name="Singh A."/>
            <person name="Wilkins M.J."/>
            <person name="Williams K.H."/>
            <person name="Banfield J.F."/>
        </authorList>
    </citation>
    <scope>NUCLEOTIDE SEQUENCE [LARGE SCALE GENOMIC DNA]</scope>
</reference>
<accession>A0A0G0Y880</accession>
<dbReference type="Proteomes" id="UP000034160">
    <property type="component" value="Unassembled WGS sequence"/>
</dbReference>
<keyword evidence="1" id="KW-0472">Membrane</keyword>
<evidence type="ECO:0000313" key="3">
    <source>
        <dbReference type="Proteomes" id="UP000034160"/>
    </source>
</evidence>
<protein>
    <submittedName>
        <fullName evidence="2">Uncharacterized protein</fullName>
    </submittedName>
</protein>
<dbReference type="EMBL" id="LCCN01000004">
    <property type="protein sequence ID" value="KKS32962.1"/>
    <property type="molecule type" value="Genomic_DNA"/>
</dbReference>
<keyword evidence="1" id="KW-0812">Transmembrane</keyword>
<evidence type="ECO:0000313" key="2">
    <source>
        <dbReference type="EMBL" id="KKS32962.1"/>
    </source>
</evidence>
<evidence type="ECO:0000256" key="1">
    <source>
        <dbReference type="SAM" id="Phobius"/>
    </source>
</evidence>
<comment type="caution">
    <text evidence="2">The sequence shown here is derived from an EMBL/GenBank/DDBJ whole genome shotgun (WGS) entry which is preliminary data.</text>
</comment>
<organism evidence="2 3">
    <name type="scientific">Candidatus Amesbacteria bacterium GW2011_GWA2_42_12</name>
    <dbReference type="NCBI Taxonomy" id="1618356"/>
    <lineage>
        <taxon>Bacteria</taxon>
        <taxon>Candidatus Amesiibacteriota</taxon>
    </lineage>
</organism>
<gene>
    <name evidence="2" type="ORF">UU93_C0004G0009</name>
</gene>